<dbReference type="InterPro" id="IPR023335">
    <property type="entry name" value="ATP12_ortho_dom_sf"/>
</dbReference>
<keyword evidence="5" id="KW-1185">Reference proteome</keyword>
<evidence type="ECO:0000313" key="4">
    <source>
        <dbReference type="EMBL" id="QJE73181.1"/>
    </source>
</evidence>
<sequence>MKRFYKQATAAGTAGPDGWTVLLDGKPLRTPAKLPLAVPTRALAEAIAAEWQGQGEEVVPRTMPLTQLSSTAIDGVRARPAEVADAAAAYAGTDLLCYRADHPQELAERQAKAWQPLLDWAALRYDALLRPTTGIRHVAQDESALKALRAALEGMDEWRLTALQNAVGICGSLVIALALLEGKLDARGAFDVSQLDESFQIEQWGEDAEAAARRKSLLDDLVVTERFLTLLAG</sequence>
<dbReference type="SUPFAM" id="SSF160909">
    <property type="entry name" value="ATP12-like"/>
    <property type="match status" value="1"/>
</dbReference>
<dbReference type="EMBL" id="CP051775">
    <property type="protein sequence ID" value="QJE73181.1"/>
    <property type="molecule type" value="Genomic_DNA"/>
</dbReference>
<name>A0A858R6Z6_9PROT</name>
<dbReference type="Pfam" id="PF07542">
    <property type="entry name" value="ATP12"/>
    <property type="match status" value="1"/>
</dbReference>
<dbReference type="InterPro" id="IPR011419">
    <property type="entry name" value="ATP12_ATP_synth-F1-assembly"/>
</dbReference>
<keyword evidence="2" id="KW-0809">Transit peptide</keyword>
<organism evidence="4 5">
    <name type="scientific">Aerophototrophica crusticola</name>
    <dbReference type="NCBI Taxonomy" id="1709002"/>
    <lineage>
        <taxon>Bacteria</taxon>
        <taxon>Pseudomonadati</taxon>
        <taxon>Pseudomonadota</taxon>
        <taxon>Alphaproteobacteria</taxon>
        <taxon>Rhodospirillales</taxon>
        <taxon>Rhodospirillaceae</taxon>
        <taxon>Aerophototrophica</taxon>
    </lineage>
</organism>
<accession>A0A858R6Z6</accession>
<dbReference type="PANTHER" id="PTHR21013">
    <property type="entry name" value="ATP SYNTHASE MITOCHONDRIAL F1 COMPLEX ASSEMBLY FACTOR 2/ATP12 PROTEIN, MITOCHONDRIAL PRECURSOR"/>
    <property type="match status" value="1"/>
</dbReference>
<dbReference type="Gene3D" id="1.10.3580.10">
    <property type="entry name" value="ATP12 ATPase"/>
    <property type="match status" value="1"/>
</dbReference>
<reference evidence="4" key="1">
    <citation type="submission" date="2020-04" db="EMBL/GenBank/DDBJ databases">
        <title>A desert anoxygenic phototrophic bacterium fixes CO2 using RubisCO under aerobic conditions.</title>
        <authorList>
            <person name="Tang K."/>
        </authorList>
    </citation>
    <scope>NUCLEOTIDE SEQUENCE [LARGE SCALE GENOMIC DNA]</scope>
    <source>
        <strain evidence="4">MIMtkB3</strain>
    </source>
</reference>
<evidence type="ECO:0000313" key="5">
    <source>
        <dbReference type="Proteomes" id="UP000501891"/>
    </source>
</evidence>
<dbReference type="AlphaFoldDB" id="A0A858R6Z6"/>
<protein>
    <submittedName>
        <fullName evidence="4">ATPase</fullName>
    </submittedName>
</protein>
<dbReference type="PANTHER" id="PTHR21013:SF10">
    <property type="entry name" value="ATP SYNTHASE MITOCHONDRIAL F1 COMPLEX ASSEMBLY FACTOR 2"/>
    <property type="match status" value="1"/>
</dbReference>
<dbReference type="GO" id="GO:0043461">
    <property type="term" value="P:proton-transporting ATP synthase complex assembly"/>
    <property type="evidence" value="ECO:0007669"/>
    <property type="project" value="InterPro"/>
</dbReference>
<dbReference type="Proteomes" id="UP000501891">
    <property type="component" value="Chromosome"/>
</dbReference>
<comment type="similarity">
    <text evidence="1">Belongs to the ATP12 family.</text>
</comment>
<proteinExistence type="inferred from homology"/>
<evidence type="ECO:0000256" key="3">
    <source>
        <dbReference type="ARBA" id="ARBA00023186"/>
    </source>
</evidence>
<dbReference type="Gene3D" id="3.30.2180.10">
    <property type="entry name" value="ATP12-like"/>
    <property type="match status" value="1"/>
</dbReference>
<keyword evidence="3" id="KW-0143">Chaperone</keyword>
<dbReference type="InterPro" id="IPR042272">
    <property type="entry name" value="ATP12_ATP_synth-F1-assembly_N"/>
</dbReference>
<dbReference type="KEGG" id="acru:HHL28_08850"/>
<gene>
    <name evidence="4" type="ORF">HHL28_08850</name>
</gene>
<evidence type="ECO:0000256" key="1">
    <source>
        <dbReference type="ARBA" id="ARBA00008231"/>
    </source>
</evidence>
<evidence type="ECO:0000256" key="2">
    <source>
        <dbReference type="ARBA" id="ARBA00022946"/>
    </source>
</evidence>